<organism evidence="3 4">
    <name type="scientific">Carassius auratus</name>
    <name type="common">Goldfish</name>
    <dbReference type="NCBI Taxonomy" id="7957"/>
    <lineage>
        <taxon>Eukaryota</taxon>
        <taxon>Metazoa</taxon>
        <taxon>Chordata</taxon>
        <taxon>Craniata</taxon>
        <taxon>Vertebrata</taxon>
        <taxon>Euteleostomi</taxon>
        <taxon>Actinopterygii</taxon>
        <taxon>Neopterygii</taxon>
        <taxon>Teleostei</taxon>
        <taxon>Ostariophysi</taxon>
        <taxon>Cypriniformes</taxon>
        <taxon>Cyprinidae</taxon>
        <taxon>Cyprininae</taxon>
        <taxon>Carassius</taxon>
    </lineage>
</organism>
<evidence type="ECO:0000256" key="2">
    <source>
        <dbReference type="SAM" id="MobiDB-lite"/>
    </source>
</evidence>
<dbReference type="KEGG" id="caua:113076105"/>
<dbReference type="GO" id="GO:0008289">
    <property type="term" value="F:lipid binding"/>
    <property type="evidence" value="ECO:0007669"/>
    <property type="project" value="InterPro"/>
</dbReference>
<evidence type="ECO:0000313" key="3">
    <source>
        <dbReference type="Proteomes" id="UP000515129"/>
    </source>
</evidence>
<dbReference type="RefSeq" id="XP_026104563.1">
    <property type="nucleotide sequence ID" value="XM_026248778.1"/>
</dbReference>
<proteinExistence type="inferred from homology"/>
<feature type="region of interest" description="Disordered" evidence="2">
    <location>
        <begin position="485"/>
        <end position="714"/>
    </location>
</feature>
<accession>A0A6P6N7Y9</accession>
<feature type="compositionally biased region" description="Polar residues" evidence="2">
    <location>
        <begin position="327"/>
        <end position="336"/>
    </location>
</feature>
<reference evidence="4" key="1">
    <citation type="submission" date="2025-08" db="UniProtKB">
        <authorList>
            <consortium name="RefSeq"/>
        </authorList>
    </citation>
    <scope>IDENTIFICATION</scope>
    <source>
        <strain evidence="4">Wakin</strain>
        <tissue evidence="4">Muscle</tissue>
    </source>
</reference>
<feature type="compositionally biased region" description="Polar residues" evidence="2">
    <location>
        <begin position="135"/>
        <end position="216"/>
    </location>
</feature>
<comment type="similarity">
    <text evidence="1">Belongs to the apolipoprotein L family.</text>
</comment>
<feature type="region of interest" description="Disordered" evidence="2">
    <location>
        <begin position="800"/>
        <end position="825"/>
    </location>
</feature>
<feature type="compositionally biased region" description="Basic and acidic residues" evidence="2">
    <location>
        <begin position="670"/>
        <end position="698"/>
    </location>
</feature>
<dbReference type="InterPro" id="IPR008405">
    <property type="entry name" value="ApoL"/>
</dbReference>
<feature type="compositionally biased region" description="Basic and acidic residues" evidence="2">
    <location>
        <begin position="514"/>
        <end position="549"/>
    </location>
</feature>
<feature type="compositionally biased region" description="Polar residues" evidence="2">
    <location>
        <begin position="62"/>
        <end position="84"/>
    </location>
</feature>
<dbReference type="PANTHER" id="PTHR14096">
    <property type="entry name" value="APOLIPOPROTEIN L"/>
    <property type="match status" value="1"/>
</dbReference>
<dbReference type="PANTHER" id="PTHR14096:SF64">
    <property type="match status" value="1"/>
</dbReference>
<dbReference type="GO" id="GO:0016020">
    <property type="term" value="C:membrane"/>
    <property type="evidence" value="ECO:0007669"/>
    <property type="project" value="TreeGrafter"/>
</dbReference>
<feature type="compositionally biased region" description="Polar residues" evidence="2">
    <location>
        <begin position="461"/>
        <end position="470"/>
    </location>
</feature>
<evidence type="ECO:0000256" key="1">
    <source>
        <dbReference type="ARBA" id="ARBA00010090"/>
    </source>
</evidence>
<feature type="region of interest" description="Disordered" evidence="2">
    <location>
        <begin position="48"/>
        <end position="368"/>
    </location>
</feature>
<feature type="compositionally biased region" description="Basic and acidic residues" evidence="2">
    <location>
        <begin position="308"/>
        <end position="321"/>
    </location>
</feature>
<dbReference type="GeneID" id="113076105"/>
<feature type="region of interest" description="Disordered" evidence="2">
    <location>
        <begin position="418"/>
        <end position="473"/>
    </location>
</feature>
<protein>
    <submittedName>
        <fullName evidence="4">Uncharacterized protein LOC113076105 isoform X1</fullName>
    </submittedName>
</protein>
<dbReference type="GO" id="GO:0005576">
    <property type="term" value="C:extracellular region"/>
    <property type="evidence" value="ECO:0007669"/>
    <property type="project" value="InterPro"/>
</dbReference>
<keyword evidence="3" id="KW-1185">Reference proteome</keyword>
<feature type="compositionally biased region" description="Polar residues" evidence="2">
    <location>
        <begin position="259"/>
        <end position="270"/>
    </location>
</feature>
<dbReference type="AlphaFoldDB" id="A0A6P6N7Y9"/>
<dbReference type="Pfam" id="PF05461">
    <property type="entry name" value="ApoL"/>
    <property type="match status" value="1"/>
</dbReference>
<name>A0A6P6N7Y9_CARAU</name>
<dbReference type="Proteomes" id="UP000515129">
    <property type="component" value="Unplaced"/>
</dbReference>
<feature type="compositionally biased region" description="Polar residues" evidence="2">
    <location>
        <begin position="702"/>
        <end position="711"/>
    </location>
</feature>
<feature type="compositionally biased region" description="Basic and acidic residues" evidence="2">
    <location>
        <begin position="756"/>
        <end position="771"/>
    </location>
</feature>
<feature type="compositionally biased region" description="Basic and acidic residues" evidence="2">
    <location>
        <begin position="48"/>
        <end position="61"/>
    </location>
</feature>
<sequence length="1142" mass="127384">MDGDSLFGVSALIMENGISSVSWNPFSSDDQKHWTSPANGDRGAVETVRENHSDQDCDVKTESSVLPNTTSLTKSDSVHQTAQFSDDPFPAPDWVSFPPPESFKDHTANGFRSTSDTRSEEIDIFQPYKEKADTDFNQNAESWPSSNQNAESWPSSNQNAESWPSSNQSTESWPSSNQNTECWPSSNQNAESWPSSNQNAESWPSSNQNAESWPSSHQKDPLLEYILSRGKTFPAPASEPPSVNQEASSKADGFLKAPSASSSPFVSDTNDIFKRSEVSDIQALDPLFAPQTEVRSSQKSEEDLLLSRQDEAHDVSTDRVLQETPALASSSTNLSNGDLMFRRRPPRAAPRSKAPKPPALPQITSTEMERDPLVYEDVLLIGQENCVEDWPEHSPELSPDWKPAGRLRLRRDSVRIPAASAGGGEEGLKKSGRQSLGRRLRHSLLIRRSSKDKSGDEVKSPETNSVSLNPGSKLINGTEEFFAQDEEQNEAAEYKSKKPSKPKIITLRRSSKVKSAEAPDYKDDLTSSWKHDDLERLREKKAEDVDCKPKQPHKFNPPVPHRPSKSFSKDRSLEEDLDPGASVRDSHQVKLVLSPEMDTHLDDEEPNTEETDGQQKWRKKVRVQFVPRRGFVIARSRHDRTNQTQEETPHLKDGADAELKGACGFTPHPPTKDGERFDDLKGALGHELKTDTLLKSEAGRSAQRSYSNGVTSPAWDSKADLETDVCGSSALFTPSDASEKHQKRVKFPRLHRRQSKSFEEAEMNEGRDSQMKKPPLLSHRDSKKGADLFKAGDVEPAEEYTLDNKPQKHTETEALHRGSKCPPGDLHLSDAAKAEWLSAQMDMRRLKDEEEEQKLEEEEDEGDTDSLMEWWNTVESWDEIRPDEAISTKEEETISFKAVADRVHRGLRVYLKLFMERAELLYQHVLILYGIADDLSNFHHNAKIANITGGTTTAVGGAAAIVGLALIPVTFGASIIISAVGLGVATAGGITAASASLSDTINNMHDRKKIEIIIMDYEAQLVEMQHCLRFVIEGLCRLRSHPLLRRNNYYTGDWEVRRALQTISLASDPVERAEELIQRTLAKLASLQKGIDKYFTKDLKEVKKGCKKEVTAEVRSLAKQLHEGLAELNSIREQLLDAGGYI</sequence>
<gene>
    <name evidence="4" type="primary">LOC113076105</name>
</gene>
<dbReference type="GO" id="GO:0006869">
    <property type="term" value="P:lipid transport"/>
    <property type="evidence" value="ECO:0007669"/>
    <property type="project" value="InterPro"/>
</dbReference>
<dbReference type="GO" id="GO:0042157">
    <property type="term" value="P:lipoprotein metabolic process"/>
    <property type="evidence" value="ECO:0007669"/>
    <property type="project" value="InterPro"/>
</dbReference>
<feature type="compositionally biased region" description="Basic residues" evidence="2">
    <location>
        <begin position="430"/>
        <end position="448"/>
    </location>
</feature>
<feature type="compositionally biased region" description="Basic and acidic residues" evidence="2">
    <location>
        <begin position="805"/>
        <end position="816"/>
    </location>
</feature>
<feature type="region of interest" description="Disordered" evidence="2">
    <location>
        <begin position="752"/>
        <end position="782"/>
    </location>
</feature>
<feature type="compositionally biased region" description="Basic and acidic residues" evidence="2">
    <location>
        <begin position="647"/>
        <end position="659"/>
    </location>
</feature>
<dbReference type="OrthoDB" id="6363454at2759"/>
<feature type="compositionally biased region" description="Basic and acidic residues" evidence="2">
    <location>
        <begin position="449"/>
        <end position="460"/>
    </location>
</feature>
<evidence type="ECO:0000313" key="4">
    <source>
        <dbReference type="RefSeq" id="XP_026104563.1"/>
    </source>
</evidence>
<feature type="compositionally biased region" description="Acidic residues" evidence="2">
    <location>
        <begin position="601"/>
        <end position="612"/>
    </location>
</feature>